<name>X1C788_9ZZZZ</name>
<reference evidence="2" key="1">
    <citation type="journal article" date="2014" name="Front. Microbiol.">
        <title>High frequency of phylogenetically diverse reductive dehalogenase-homologous genes in deep subseafloor sedimentary metagenomes.</title>
        <authorList>
            <person name="Kawai M."/>
            <person name="Futagami T."/>
            <person name="Toyoda A."/>
            <person name="Takaki Y."/>
            <person name="Nishi S."/>
            <person name="Hori S."/>
            <person name="Arai W."/>
            <person name="Tsubouchi T."/>
            <person name="Morono Y."/>
            <person name="Uchiyama I."/>
            <person name="Ito T."/>
            <person name="Fujiyama A."/>
            <person name="Inagaki F."/>
            <person name="Takami H."/>
        </authorList>
    </citation>
    <scope>NUCLEOTIDE SEQUENCE</scope>
    <source>
        <strain evidence="2">Expedition CK06-06</strain>
    </source>
</reference>
<comment type="caution">
    <text evidence="2">The sequence shown here is derived from an EMBL/GenBank/DDBJ whole genome shotgun (WGS) entry which is preliminary data.</text>
</comment>
<dbReference type="AlphaFoldDB" id="X1C788"/>
<feature type="non-terminal residue" evidence="2">
    <location>
        <position position="199"/>
    </location>
</feature>
<feature type="domain" description="Opine dehydrogenase" evidence="1">
    <location>
        <begin position="28"/>
        <end position="176"/>
    </location>
</feature>
<proteinExistence type="predicted"/>
<sequence length="199" mass="22025">MYIAALPATDNDAVIQSLEDVYTQLVPARNVLEVSFGNINYVLHCPVAVLNAGWIDSTKGNFMFYWEGMTESVCRVMEKVDREKIEVARGIGFSLMPAHDYLKHFYQSEKPGIDLHDFVTHSRAHGGRGPDAPKDLHYRYVSEDVPNGLVPISLFGEAVGVPTPAIDSVITLASILNEADYREEGRTLESMGLSGKSYT</sequence>
<dbReference type="InterPro" id="IPR008927">
    <property type="entry name" value="6-PGluconate_DH-like_C_sf"/>
</dbReference>
<organism evidence="2">
    <name type="scientific">marine sediment metagenome</name>
    <dbReference type="NCBI Taxonomy" id="412755"/>
    <lineage>
        <taxon>unclassified sequences</taxon>
        <taxon>metagenomes</taxon>
        <taxon>ecological metagenomes</taxon>
    </lineage>
</organism>
<dbReference type="InterPro" id="IPR013328">
    <property type="entry name" value="6PGD_dom2"/>
</dbReference>
<dbReference type="Pfam" id="PF02317">
    <property type="entry name" value="Octopine_DH"/>
    <property type="match status" value="1"/>
</dbReference>
<gene>
    <name evidence="2" type="ORF">S01H4_22798</name>
</gene>
<protein>
    <recommendedName>
        <fullName evidence="1">Opine dehydrogenase domain-containing protein</fullName>
    </recommendedName>
</protein>
<evidence type="ECO:0000259" key="1">
    <source>
        <dbReference type="Pfam" id="PF02317"/>
    </source>
</evidence>
<dbReference type="GO" id="GO:0016491">
    <property type="term" value="F:oxidoreductase activity"/>
    <property type="evidence" value="ECO:0007669"/>
    <property type="project" value="InterPro"/>
</dbReference>
<dbReference type="SUPFAM" id="SSF48179">
    <property type="entry name" value="6-phosphogluconate dehydrogenase C-terminal domain-like"/>
    <property type="match status" value="1"/>
</dbReference>
<dbReference type="Gene3D" id="1.10.1040.10">
    <property type="entry name" value="N-(1-d-carboxylethyl)-l-norvaline Dehydrogenase, domain 2"/>
    <property type="match status" value="1"/>
</dbReference>
<accession>X1C788</accession>
<evidence type="ECO:0000313" key="2">
    <source>
        <dbReference type="EMBL" id="GAG89162.1"/>
    </source>
</evidence>
<dbReference type="InterPro" id="IPR003421">
    <property type="entry name" value="Opine_DH"/>
</dbReference>
<dbReference type="EMBL" id="BART01010500">
    <property type="protein sequence ID" value="GAG89162.1"/>
    <property type="molecule type" value="Genomic_DNA"/>
</dbReference>